<dbReference type="RefSeq" id="WP_104070375.1">
    <property type="nucleotide sequence ID" value="NZ_PRDS01000004.1"/>
</dbReference>
<evidence type="ECO:0000256" key="2">
    <source>
        <dbReference type="ARBA" id="ARBA00006228"/>
    </source>
</evidence>
<dbReference type="PANTHER" id="PTHR34584:SF1">
    <property type="entry name" value="NA(+)_H(+) ANTIPORTER SUBUNIT E1"/>
    <property type="match status" value="1"/>
</dbReference>
<evidence type="ECO:0000256" key="6">
    <source>
        <dbReference type="ARBA" id="ARBA00023136"/>
    </source>
</evidence>
<dbReference type="NCBIfam" id="NF006518">
    <property type="entry name" value="PRK08965.1-2"/>
    <property type="match status" value="1"/>
</dbReference>
<sequence>MFDRIFPHPLLSLVLTATWVALVNSVSAGTVLMGAILGVAIPHVTKAYWPGRMRLRRPLLFAEYAVVVLWDIIVANFQVAAIILFRGRDSIRSAWIPVPLEIDEPEAITILAGTITMTPGTISAVLSADGRALLVHCLDTDDPGTVRDQIKARYERRLKEIFE</sequence>
<gene>
    <name evidence="8" type="ORF">LV82_01473</name>
</gene>
<dbReference type="AlphaFoldDB" id="A0A2S5JH79"/>
<evidence type="ECO:0000256" key="7">
    <source>
        <dbReference type="SAM" id="Phobius"/>
    </source>
</evidence>
<keyword evidence="6 7" id="KW-0472">Membrane</keyword>
<evidence type="ECO:0000313" key="9">
    <source>
        <dbReference type="Proteomes" id="UP000239736"/>
    </source>
</evidence>
<evidence type="ECO:0000256" key="1">
    <source>
        <dbReference type="ARBA" id="ARBA00004651"/>
    </source>
</evidence>
<comment type="caution">
    <text evidence="8">The sequence shown here is derived from an EMBL/GenBank/DDBJ whole genome shotgun (WGS) entry which is preliminary data.</text>
</comment>
<keyword evidence="9" id="KW-1185">Reference proteome</keyword>
<evidence type="ECO:0000313" key="8">
    <source>
        <dbReference type="EMBL" id="PPB80741.1"/>
    </source>
</evidence>
<dbReference type="GO" id="GO:0005886">
    <property type="term" value="C:plasma membrane"/>
    <property type="evidence" value="ECO:0007669"/>
    <property type="project" value="UniProtKB-SubCell"/>
</dbReference>
<evidence type="ECO:0000256" key="5">
    <source>
        <dbReference type="ARBA" id="ARBA00022989"/>
    </source>
</evidence>
<dbReference type="Pfam" id="PF01899">
    <property type="entry name" value="MNHE"/>
    <property type="match status" value="1"/>
</dbReference>
<keyword evidence="4 7" id="KW-0812">Transmembrane</keyword>
<dbReference type="Proteomes" id="UP000239736">
    <property type="component" value="Unassembled WGS sequence"/>
</dbReference>
<dbReference type="OrthoDB" id="9807187at2"/>
<dbReference type="EMBL" id="PRDS01000004">
    <property type="protein sequence ID" value="PPB80741.1"/>
    <property type="molecule type" value="Genomic_DNA"/>
</dbReference>
<proteinExistence type="inferred from homology"/>
<evidence type="ECO:0000256" key="4">
    <source>
        <dbReference type="ARBA" id="ARBA00022692"/>
    </source>
</evidence>
<name>A0A2S5JH79_9RHOB</name>
<evidence type="ECO:0000256" key="3">
    <source>
        <dbReference type="ARBA" id="ARBA00022475"/>
    </source>
</evidence>
<organism evidence="8 9">
    <name type="scientific">Albidovulum inexpectatum</name>
    <dbReference type="NCBI Taxonomy" id="196587"/>
    <lineage>
        <taxon>Bacteria</taxon>
        <taxon>Pseudomonadati</taxon>
        <taxon>Pseudomonadota</taxon>
        <taxon>Alphaproteobacteria</taxon>
        <taxon>Rhodobacterales</taxon>
        <taxon>Paracoccaceae</taxon>
        <taxon>Albidovulum</taxon>
    </lineage>
</organism>
<comment type="subcellular location">
    <subcellularLocation>
        <location evidence="1">Cell membrane</location>
        <topology evidence="1">Multi-pass membrane protein</topology>
    </subcellularLocation>
</comment>
<accession>A0A2S5JH79</accession>
<protein>
    <submittedName>
        <fullName evidence="8">Multisubunit potassium/proton antiporter PhaE subunit</fullName>
    </submittedName>
</protein>
<reference evidence="8 9" key="1">
    <citation type="submission" date="2018-01" db="EMBL/GenBank/DDBJ databases">
        <title>Genomic Encyclopedia of Archaeal and Bacterial Type Strains, Phase II (KMG-II): from individual species to whole genera.</title>
        <authorList>
            <person name="Goeker M."/>
        </authorList>
    </citation>
    <scope>NUCLEOTIDE SEQUENCE [LARGE SCALE GENOMIC DNA]</scope>
    <source>
        <strain evidence="8 9">DSM 12048</strain>
    </source>
</reference>
<dbReference type="PANTHER" id="PTHR34584">
    <property type="entry name" value="NA(+)/H(+) ANTIPORTER SUBUNIT E1"/>
    <property type="match status" value="1"/>
</dbReference>
<feature type="transmembrane region" description="Helical" evidence="7">
    <location>
        <begin position="64"/>
        <end position="85"/>
    </location>
</feature>
<keyword evidence="3" id="KW-1003">Cell membrane</keyword>
<dbReference type="GO" id="GO:0008324">
    <property type="term" value="F:monoatomic cation transmembrane transporter activity"/>
    <property type="evidence" value="ECO:0007669"/>
    <property type="project" value="InterPro"/>
</dbReference>
<comment type="similarity">
    <text evidence="2">Belongs to the CPA3 antiporters (TC 2.A.63) subunit E family.</text>
</comment>
<dbReference type="InterPro" id="IPR002758">
    <property type="entry name" value="Cation_antiport_E"/>
</dbReference>
<keyword evidence="5 7" id="KW-1133">Transmembrane helix</keyword>
<dbReference type="PIRSF" id="PIRSF019239">
    <property type="entry name" value="MrpE"/>
    <property type="match status" value="1"/>
</dbReference>